<dbReference type="EMBL" id="CAJOBB010005781">
    <property type="protein sequence ID" value="CAF4140279.1"/>
    <property type="molecule type" value="Genomic_DNA"/>
</dbReference>
<sequence length="450" mass="50793">MSITAFPSSNSSTPNNSIAPWRSAIITEWNTRRAAEEEENQRPLFPLAMNPFGEDEILAMTEVLLTGRLTLGSQVEKAEKKFAETVGIPYAVMVNSGSSANLLAVSAITNKLRPIHCNSGDQVLVPAVCWSTSVFPLLQNGLCPVFVDADPRTLNVTLAELERKLTPRVKAVMAVHVLGNSIDMRQMMNFVTRHKLMLIEDTCESLGSFCKTGTENECKMLGTFGDFGTFSFYFSHHITSGEGGMITCKTEEDYNLLRCLRAHGWTRHFTNREIVEKLYPDVDSRFLFVNIGYNLRPLEVQGAMLSVQIDKLSQFNICRRNNLIRIREIISRNEQFLRLMSLVEASSGVDPAWFGIGALLHQPYSYQRLEFLKYLEENGIENRPIISGNFIRQPCIATFCEHEHPEDYPGAEVIHHCGFFIGIHQTTLDETIINKLVEIILAFPFQPQHI</sequence>
<dbReference type="InterPro" id="IPR015422">
    <property type="entry name" value="PyrdxlP-dep_Trfase_small"/>
</dbReference>
<reference evidence="1" key="1">
    <citation type="submission" date="2021-02" db="EMBL/GenBank/DDBJ databases">
        <authorList>
            <person name="Nowell W R."/>
        </authorList>
    </citation>
    <scope>NUCLEOTIDE SEQUENCE</scope>
</reference>
<dbReference type="AlphaFoldDB" id="A0A819XG25"/>
<proteinExistence type="predicted"/>
<dbReference type="PANTHER" id="PTHR30244:SF34">
    <property type="entry name" value="DTDP-4-AMINO-4,6-DIDEOXYGALACTOSE TRANSAMINASE"/>
    <property type="match status" value="1"/>
</dbReference>
<comment type="caution">
    <text evidence="1">The sequence shown here is derived from an EMBL/GenBank/DDBJ whole genome shotgun (WGS) entry which is preliminary data.</text>
</comment>
<dbReference type="InterPro" id="IPR015421">
    <property type="entry name" value="PyrdxlP-dep_Trfase_major"/>
</dbReference>
<dbReference type="GO" id="GO:0008483">
    <property type="term" value="F:transaminase activity"/>
    <property type="evidence" value="ECO:0007669"/>
    <property type="project" value="TreeGrafter"/>
</dbReference>
<dbReference type="PANTHER" id="PTHR30244">
    <property type="entry name" value="TRANSAMINASE"/>
    <property type="match status" value="1"/>
</dbReference>
<evidence type="ECO:0000313" key="2">
    <source>
        <dbReference type="Proteomes" id="UP000663868"/>
    </source>
</evidence>
<dbReference type="SUPFAM" id="SSF53383">
    <property type="entry name" value="PLP-dependent transferases"/>
    <property type="match status" value="1"/>
</dbReference>
<protein>
    <submittedName>
        <fullName evidence="1">Uncharacterized protein</fullName>
    </submittedName>
</protein>
<dbReference type="CDD" id="cd00616">
    <property type="entry name" value="AHBA_syn"/>
    <property type="match status" value="1"/>
</dbReference>
<dbReference type="GO" id="GO:0030170">
    <property type="term" value="F:pyridoxal phosphate binding"/>
    <property type="evidence" value="ECO:0007669"/>
    <property type="project" value="TreeGrafter"/>
</dbReference>
<dbReference type="Gene3D" id="3.90.1150.10">
    <property type="entry name" value="Aspartate Aminotransferase, domain 1"/>
    <property type="match status" value="1"/>
</dbReference>
<dbReference type="InterPro" id="IPR000653">
    <property type="entry name" value="DegT/StrS_aminotransferase"/>
</dbReference>
<evidence type="ECO:0000313" key="1">
    <source>
        <dbReference type="EMBL" id="CAF4140279.1"/>
    </source>
</evidence>
<dbReference type="Gene3D" id="3.40.640.10">
    <property type="entry name" value="Type I PLP-dependent aspartate aminotransferase-like (Major domain)"/>
    <property type="match status" value="1"/>
</dbReference>
<accession>A0A819XG25</accession>
<dbReference type="Pfam" id="PF01041">
    <property type="entry name" value="DegT_DnrJ_EryC1"/>
    <property type="match status" value="1"/>
</dbReference>
<dbReference type="Proteomes" id="UP000663868">
    <property type="component" value="Unassembled WGS sequence"/>
</dbReference>
<organism evidence="1 2">
    <name type="scientific">Adineta steineri</name>
    <dbReference type="NCBI Taxonomy" id="433720"/>
    <lineage>
        <taxon>Eukaryota</taxon>
        <taxon>Metazoa</taxon>
        <taxon>Spiralia</taxon>
        <taxon>Gnathifera</taxon>
        <taxon>Rotifera</taxon>
        <taxon>Eurotatoria</taxon>
        <taxon>Bdelloidea</taxon>
        <taxon>Adinetida</taxon>
        <taxon>Adinetidae</taxon>
        <taxon>Adineta</taxon>
    </lineage>
</organism>
<name>A0A819XG25_9BILA</name>
<dbReference type="InterPro" id="IPR015424">
    <property type="entry name" value="PyrdxlP-dep_Trfase"/>
</dbReference>
<dbReference type="GO" id="GO:0000271">
    <property type="term" value="P:polysaccharide biosynthetic process"/>
    <property type="evidence" value="ECO:0007669"/>
    <property type="project" value="TreeGrafter"/>
</dbReference>
<dbReference type="PIRSF" id="PIRSF000390">
    <property type="entry name" value="PLP_StrS"/>
    <property type="match status" value="1"/>
</dbReference>
<gene>
    <name evidence="1" type="ORF">KXQ929_LOCUS36667</name>
</gene>